<dbReference type="AlphaFoldDB" id="Z9JL11"/>
<accession>Z9JL11</accession>
<sequence>MHTLARVFQSEDALGTVPALVVFLFEDDVVLSAMHIMEDAVHPLCMAVVQVDVGCGELPVHTCGVVVDITLIAVLSEENNASRQGDF</sequence>
<dbReference type="EMBL" id="JDSQ01000003">
    <property type="protein sequence ID" value="EWS79065.1"/>
    <property type="molecule type" value="Genomic_DNA"/>
</dbReference>
<reference evidence="1 2" key="1">
    <citation type="journal article" date="2014" name="Genome Announc.">
        <title>Draft Genome Sequence of Xylella fastidiosa Pear Leaf Scorch Strain in Taiwan.</title>
        <authorList>
            <person name="Su C.C."/>
            <person name="Deng W.L."/>
            <person name="Jan F.J."/>
            <person name="Chang C.J."/>
            <person name="Huang H."/>
            <person name="Chen J."/>
        </authorList>
    </citation>
    <scope>NUCLEOTIDE SEQUENCE [LARGE SCALE GENOMIC DNA]</scope>
    <source>
        <strain evidence="1 2">PLS229</strain>
    </source>
</reference>
<name>Z9JL11_9GAMM</name>
<organism evidence="1 2">
    <name type="scientific">Xylella taiwanensis</name>
    <dbReference type="NCBI Taxonomy" id="1444770"/>
    <lineage>
        <taxon>Bacteria</taxon>
        <taxon>Pseudomonadati</taxon>
        <taxon>Pseudomonadota</taxon>
        <taxon>Gammaproteobacteria</taxon>
        <taxon>Lysobacterales</taxon>
        <taxon>Lysobacteraceae</taxon>
        <taxon>Xylella</taxon>
    </lineage>
</organism>
<proteinExistence type="predicted"/>
<evidence type="ECO:0000313" key="2">
    <source>
        <dbReference type="Proteomes" id="UP000020406"/>
    </source>
</evidence>
<dbReference type="RefSeq" id="WP_038270339.1">
    <property type="nucleotide sequence ID" value="NZ_CP087696.1"/>
</dbReference>
<evidence type="ECO:0000313" key="1">
    <source>
        <dbReference type="EMBL" id="EWS79065.1"/>
    </source>
</evidence>
<comment type="caution">
    <text evidence="1">The sequence shown here is derived from an EMBL/GenBank/DDBJ whole genome shotgun (WGS) entry which is preliminary data.</text>
</comment>
<dbReference type="PATRIC" id="fig|1444770.3.peg.495"/>
<dbReference type="KEGG" id="xtw:AB672_09325"/>
<dbReference type="Proteomes" id="UP000020406">
    <property type="component" value="Unassembled WGS sequence"/>
</dbReference>
<gene>
    <name evidence="1" type="ORF">AF72_02055</name>
</gene>
<protein>
    <submittedName>
        <fullName evidence="1">Uncharacterized protein</fullName>
    </submittedName>
</protein>